<evidence type="ECO:0000313" key="2">
    <source>
        <dbReference type="Proteomes" id="UP001165275"/>
    </source>
</evidence>
<evidence type="ECO:0000313" key="1">
    <source>
        <dbReference type="EMBL" id="MCL1031334.1"/>
    </source>
</evidence>
<proteinExistence type="predicted"/>
<comment type="caution">
    <text evidence="1">The sequence shown here is derived from an EMBL/GenBank/DDBJ whole genome shotgun (WGS) entry which is preliminary data.</text>
</comment>
<keyword evidence="2" id="KW-1185">Reference proteome</keyword>
<protein>
    <submittedName>
        <fullName evidence="1">Uncharacterized protein</fullName>
    </submittedName>
</protein>
<name>A0ABT0KH29_9GAMM</name>
<dbReference type="RefSeq" id="WP_248947334.1">
    <property type="nucleotide sequence ID" value="NZ_CBCSGY010000016.1"/>
</dbReference>
<dbReference type="EMBL" id="JAGQDC010000021">
    <property type="protein sequence ID" value="MCL1031334.1"/>
    <property type="molecule type" value="Genomic_DNA"/>
</dbReference>
<dbReference type="Proteomes" id="UP001165275">
    <property type="component" value="Unassembled WGS sequence"/>
</dbReference>
<accession>A0ABT0KH29</accession>
<gene>
    <name evidence="1" type="ORF">KAJ71_20270</name>
</gene>
<reference evidence="1" key="1">
    <citation type="submission" date="2021-04" db="EMBL/GenBank/DDBJ databases">
        <title>Genome sequence of Serratia sp. arafor3.</title>
        <authorList>
            <person name="Besaury L."/>
        </authorList>
    </citation>
    <scope>NUCLEOTIDE SEQUENCE</scope>
    <source>
        <strain evidence="1">Arafor3</strain>
    </source>
</reference>
<organism evidence="1 2">
    <name type="scientific">Serratia silvae</name>
    <dbReference type="NCBI Taxonomy" id="2824122"/>
    <lineage>
        <taxon>Bacteria</taxon>
        <taxon>Pseudomonadati</taxon>
        <taxon>Pseudomonadota</taxon>
        <taxon>Gammaproteobacteria</taxon>
        <taxon>Enterobacterales</taxon>
        <taxon>Yersiniaceae</taxon>
        <taxon>Serratia</taxon>
    </lineage>
</organism>
<sequence>MNKDNEPVSIEELREYIAESKKLCEEGLPLQKLVRIASELLARLEKQPVYWLWEHRSNESFVTSISPERYPSASKLLSEGWMVRGLEFSTAIELRRNDEPLH</sequence>